<feature type="chain" id="PRO_5035929092" evidence="5">
    <location>
        <begin position="24"/>
        <end position="276"/>
    </location>
</feature>
<evidence type="ECO:0000313" key="8">
    <source>
        <dbReference type="Proteomes" id="UP000030460"/>
    </source>
</evidence>
<dbReference type="RefSeq" id="WP_052148385.1">
    <property type="nucleotide sequence ID" value="NZ_CADFGF010000015.1"/>
</dbReference>
<dbReference type="PANTHER" id="PTHR30085:SF6">
    <property type="entry name" value="ABC TRANSPORTER GLUTAMINE-BINDING PROTEIN GLNH"/>
    <property type="match status" value="1"/>
</dbReference>
<dbReference type="InterPro" id="IPR051455">
    <property type="entry name" value="Bact_solute-bind_prot3"/>
</dbReference>
<evidence type="ECO:0000256" key="5">
    <source>
        <dbReference type="SAM" id="SignalP"/>
    </source>
</evidence>
<dbReference type="PANTHER" id="PTHR30085">
    <property type="entry name" value="AMINO ACID ABC TRANSPORTER PERMEASE"/>
    <property type="match status" value="1"/>
</dbReference>
<dbReference type="InterPro" id="IPR001638">
    <property type="entry name" value="Solute-binding_3/MltF_N"/>
</dbReference>
<dbReference type="AlphaFoldDB" id="A0A8T6Z504"/>
<protein>
    <submittedName>
        <fullName evidence="7">Glutamate ABC transporter substrate-binding protein</fullName>
    </submittedName>
</protein>
<accession>A0A8T6Z504</accession>
<dbReference type="SMART" id="SM00062">
    <property type="entry name" value="PBPb"/>
    <property type="match status" value="1"/>
</dbReference>
<sequence length="276" mass="29725">MKVVKLKAIVALLAVGLTLSAVASGETFPAGSTMDAIQKKGKVVVGTSLDGPGFSLLNPTTNKAEGFEIDIARQLAKRLTGSENNVEFVPVLSANRFAFVQTGRVDIALATATINDERKKIIGFAGPYYLAGQDVMVGKNSDIHSLSDLNGKTVCVVTGTDSGANLLKVAPKAEIHSLTDEKSCAEAVSDGRFAALTDDGAVLVPFLKLQPDHLRILGKPFTKEPYGIVVKHDDVQFRNWINGELEAMIKSGQWQSMYDKDLRDFGEAQVPTIERY</sequence>
<evidence type="ECO:0000256" key="4">
    <source>
        <dbReference type="RuleBase" id="RU003744"/>
    </source>
</evidence>
<dbReference type="InterPro" id="IPR018313">
    <property type="entry name" value="SBP_3_CS"/>
</dbReference>
<name>A0A8T6Z504_9BURK</name>
<dbReference type="Pfam" id="PF00497">
    <property type="entry name" value="SBP_bac_3"/>
    <property type="match status" value="1"/>
</dbReference>
<dbReference type="PROSITE" id="PS01039">
    <property type="entry name" value="SBP_BACTERIAL_3"/>
    <property type="match status" value="1"/>
</dbReference>
<dbReference type="EMBL" id="JTDB02000001">
    <property type="protein sequence ID" value="NLP60076.1"/>
    <property type="molecule type" value="Genomic_DNA"/>
</dbReference>
<dbReference type="GO" id="GO:0006865">
    <property type="term" value="P:amino acid transport"/>
    <property type="evidence" value="ECO:0007669"/>
    <property type="project" value="TreeGrafter"/>
</dbReference>
<proteinExistence type="inferred from homology"/>
<reference evidence="7" key="2">
    <citation type="submission" date="2020-04" db="EMBL/GenBank/DDBJ databases">
        <authorList>
            <person name="Alexandrino P."/>
            <person name="Mendonca T."/>
            <person name="Guaman L."/>
            <person name="Cherix J."/>
            <person name="Lozano-Sakalauskas G."/>
            <person name="Fujita A."/>
            <person name="Filho E.R."/>
            <person name="Long P."/>
            <person name="Padilla G."/>
            <person name="Taciro M.K."/>
            <person name="Gomez J.G."/>
            <person name="Silva L.F."/>
            <person name="Torres M."/>
        </authorList>
    </citation>
    <scope>NUCLEOTIDE SEQUENCE</scope>
    <source>
        <strain evidence="7">LMG 19450</strain>
    </source>
</reference>
<keyword evidence="8" id="KW-1185">Reference proteome</keyword>
<dbReference type="GO" id="GO:0030288">
    <property type="term" value="C:outer membrane-bounded periplasmic space"/>
    <property type="evidence" value="ECO:0007669"/>
    <property type="project" value="TreeGrafter"/>
</dbReference>
<gene>
    <name evidence="7" type="ORF">NH14_002685</name>
</gene>
<dbReference type="Proteomes" id="UP000030460">
    <property type="component" value="Unassembled WGS sequence"/>
</dbReference>
<comment type="similarity">
    <text evidence="1 4">Belongs to the bacterial solute-binding protein 3 family.</text>
</comment>
<evidence type="ECO:0000256" key="3">
    <source>
        <dbReference type="ARBA" id="ARBA00022729"/>
    </source>
</evidence>
<evidence type="ECO:0000259" key="6">
    <source>
        <dbReference type="SMART" id="SM00062"/>
    </source>
</evidence>
<evidence type="ECO:0000313" key="7">
    <source>
        <dbReference type="EMBL" id="NLP60076.1"/>
    </source>
</evidence>
<feature type="signal peptide" evidence="5">
    <location>
        <begin position="1"/>
        <end position="23"/>
    </location>
</feature>
<dbReference type="CDD" id="cd13690">
    <property type="entry name" value="PBP2_GluB"/>
    <property type="match status" value="1"/>
</dbReference>
<feature type="domain" description="Solute-binding protein family 3/N-terminal" evidence="6">
    <location>
        <begin position="42"/>
        <end position="264"/>
    </location>
</feature>
<evidence type="ECO:0000256" key="1">
    <source>
        <dbReference type="ARBA" id="ARBA00010333"/>
    </source>
</evidence>
<reference evidence="7" key="1">
    <citation type="journal article" date="2015" name="Genome Announc.">
        <title>Draft Genome Sequence of the Polyhydroxyalkanoate-Producing Bacterium Burkholderia sacchari LMG 19450 Isolated from Brazilian Sugarcane Plantation Soil.</title>
        <authorList>
            <person name="Alexandrino P.M."/>
            <person name="Mendonca T.T."/>
            <person name="Guaman Bautista L.P."/>
            <person name="Cherix J."/>
            <person name="Lozano-Sakalauskas G.C."/>
            <person name="Fujita A."/>
            <person name="Ramos Filho E."/>
            <person name="Long P."/>
            <person name="Padilla G."/>
            <person name="Taciro M.K."/>
            <person name="Gomez J.G."/>
            <person name="Silva L.F."/>
        </authorList>
    </citation>
    <scope>NUCLEOTIDE SEQUENCE</scope>
    <source>
        <strain evidence="7">LMG 19450</strain>
    </source>
</reference>
<dbReference type="Gene3D" id="3.40.190.10">
    <property type="entry name" value="Periplasmic binding protein-like II"/>
    <property type="match status" value="2"/>
</dbReference>
<dbReference type="OrthoDB" id="7241844at2"/>
<comment type="caution">
    <text evidence="7">The sequence shown here is derived from an EMBL/GenBank/DDBJ whole genome shotgun (WGS) entry which is preliminary data.</text>
</comment>
<evidence type="ECO:0000256" key="2">
    <source>
        <dbReference type="ARBA" id="ARBA00022448"/>
    </source>
</evidence>
<organism evidence="7 8">
    <name type="scientific">Paraburkholderia sacchari</name>
    <dbReference type="NCBI Taxonomy" id="159450"/>
    <lineage>
        <taxon>Bacteria</taxon>
        <taxon>Pseudomonadati</taxon>
        <taxon>Pseudomonadota</taxon>
        <taxon>Betaproteobacteria</taxon>
        <taxon>Burkholderiales</taxon>
        <taxon>Burkholderiaceae</taxon>
        <taxon>Paraburkholderia</taxon>
    </lineage>
</organism>
<keyword evidence="2" id="KW-0813">Transport</keyword>
<dbReference type="GO" id="GO:0005576">
    <property type="term" value="C:extracellular region"/>
    <property type="evidence" value="ECO:0007669"/>
    <property type="project" value="TreeGrafter"/>
</dbReference>
<keyword evidence="3 5" id="KW-0732">Signal</keyword>
<dbReference type="SUPFAM" id="SSF53850">
    <property type="entry name" value="Periplasmic binding protein-like II"/>
    <property type="match status" value="1"/>
</dbReference>